<proteinExistence type="predicted"/>
<evidence type="ECO:0000313" key="8">
    <source>
        <dbReference type="Proteomes" id="UP000664534"/>
    </source>
</evidence>
<evidence type="ECO:0000256" key="1">
    <source>
        <dbReference type="ARBA" id="ARBA00004123"/>
    </source>
</evidence>
<keyword evidence="2" id="KW-0479">Metal-binding</keyword>
<dbReference type="CDD" id="cd12148">
    <property type="entry name" value="fungal_TF_MHR"/>
    <property type="match status" value="1"/>
</dbReference>
<dbReference type="PANTHER" id="PTHR47338">
    <property type="entry name" value="ZN(II)2CYS6 TRANSCRIPTION FACTOR (EUROFUNG)-RELATED"/>
    <property type="match status" value="1"/>
</dbReference>
<evidence type="ECO:0000256" key="3">
    <source>
        <dbReference type="ARBA" id="ARBA00023015"/>
    </source>
</evidence>
<protein>
    <recommendedName>
        <fullName evidence="9">Transcription factor domain-containing protein</fullName>
    </recommendedName>
</protein>
<comment type="subcellular location">
    <subcellularLocation>
        <location evidence="1">Nucleus</location>
    </subcellularLocation>
</comment>
<dbReference type="OrthoDB" id="2354469at2759"/>
<keyword evidence="5" id="KW-0539">Nucleus</keyword>
<organism evidence="7 8">
    <name type="scientific">Imshaugia aleurites</name>
    <dbReference type="NCBI Taxonomy" id="172621"/>
    <lineage>
        <taxon>Eukaryota</taxon>
        <taxon>Fungi</taxon>
        <taxon>Dikarya</taxon>
        <taxon>Ascomycota</taxon>
        <taxon>Pezizomycotina</taxon>
        <taxon>Lecanoromycetes</taxon>
        <taxon>OSLEUM clade</taxon>
        <taxon>Lecanoromycetidae</taxon>
        <taxon>Lecanorales</taxon>
        <taxon>Lecanorineae</taxon>
        <taxon>Parmeliaceae</taxon>
        <taxon>Imshaugia</taxon>
    </lineage>
</organism>
<feature type="region of interest" description="Disordered" evidence="6">
    <location>
        <begin position="565"/>
        <end position="602"/>
    </location>
</feature>
<keyword evidence="3" id="KW-0805">Transcription regulation</keyword>
<dbReference type="GO" id="GO:0046872">
    <property type="term" value="F:metal ion binding"/>
    <property type="evidence" value="ECO:0007669"/>
    <property type="project" value="UniProtKB-KW"/>
</dbReference>
<feature type="compositionally biased region" description="Low complexity" evidence="6">
    <location>
        <begin position="160"/>
        <end position="175"/>
    </location>
</feature>
<evidence type="ECO:0000256" key="2">
    <source>
        <dbReference type="ARBA" id="ARBA00022723"/>
    </source>
</evidence>
<comment type="caution">
    <text evidence="7">The sequence shown here is derived from an EMBL/GenBank/DDBJ whole genome shotgun (WGS) entry which is preliminary data.</text>
</comment>
<accession>A0A8H3IM51</accession>
<dbReference type="EMBL" id="CAJPDT010000035">
    <property type="protein sequence ID" value="CAF9924068.1"/>
    <property type="molecule type" value="Genomic_DNA"/>
</dbReference>
<evidence type="ECO:0000256" key="6">
    <source>
        <dbReference type="SAM" id="MobiDB-lite"/>
    </source>
</evidence>
<keyword evidence="8" id="KW-1185">Reference proteome</keyword>
<evidence type="ECO:0008006" key="9">
    <source>
        <dbReference type="Google" id="ProtNLM"/>
    </source>
</evidence>
<keyword evidence="4" id="KW-0804">Transcription</keyword>
<gene>
    <name evidence="7" type="ORF">IMSHALPRED_006081</name>
</gene>
<dbReference type="AlphaFoldDB" id="A0A8H3IM51"/>
<dbReference type="Proteomes" id="UP000664534">
    <property type="component" value="Unassembled WGS sequence"/>
</dbReference>
<dbReference type="InterPro" id="IPR050815">
    <property type="entry name" value="TF_fung"/>
</dbReference>
<dbReference type="PANTHER" id="PTHR47338:SF10">
    <property type="entry name" value="TRANSCRIPTION FACTOR DOMAIN-CONTAINING PROTEIN-RELATED"/>
    <property type="match status" value="1"/>
</dbReference>
<dbReference type="GO" id="GO:0005634">
    <property type="term" value="C:nucleus"/>
    <property type="evidence" value="ECO:0007669"/>
    <property type="project" value="UniProtKB-SubCell"/>
</dbReference>
<dbReference type="GO" id="GO:0000981">
    <property type="term" value="F:DNA-binding transcription factor activity, RNA polymerase II-specific"/>
    <property type="evidence" value="ECO:0007669"/>
    <property type="project" value="InterPro"/>
</dbReference>
<sequence>MPRITLQISIDRSFNQPQLLKPEESHNGLFHFAVNRVPLGERERVQAETALAAQQDASSRAYPLPNLQSISNNEITPWPNSIASNDTFSPTAISQFFQQSSNHPPATSSSLQEINAFPLNDPVAWDISNMMATDIPEACGAGEMFAFGGDKIDTSDKGYSSESSSQWPSVDSSSSGDRMTKHTTWSTRTNAYEDVPENVMKDLNRRYFDAIHPSIPMIDEPRFLNSANDVHVPLESLSLRYAVWAHAAALSPIYSNLKEQFYHQARECVEDPEVEVSGGSMTIATLQTHILLALYEFKETLFPRAWVSVSRATWLAQMLDLDKMDPRKVSNRSASFETYLHETHDPAELKERATTFWAAFGLHCFIGVGVGWNTGCISDARGISTLIPAHDSYVNASSRSFTLKDALSLPATWVLSPYQGMIVVANICICCLSHVKQLQKEKLLDNFSYDFWTEHHHLDETIQHASTNSLAHLVAPDFVNEPNVLSLNIILQATIICLHQAVIAKAGKSKTLARNIPRSEDKCMKAATELSAMMRLVTQANVVKLNPLIPWAIYVALQVVIRRSQRKPSSPNDHPSSVFLPRPPKRNDSPNMSRYDHGTSKANIEDEADDSLNDAKTLDSMNYLLSTLMEMKVSNPLAKILEGQISKEMAEGEAVTRERVVGLVNFSLVHPSKRGSEGGSELNTPIPA</sequence>
<name>A0A8H3IM51_9LECA</name>
<evidence type="ECO:0000256" key="4">
    <source>
        <dbReference type="ARBA" id="ARBA00023163"/>
    </source>
</evidence>
<reference evidence="7" key="1">
    <citation type="submission" date="2021-03" db="EMBL/GenBank/DDBJ databases">
        <authorList>
            <person name="Tagirdzhanova G."/>
        </authorList>
    </citation>
    <scope>NUCLEOTIDE SEQUENCE</scope>
</reference>
<evidence type="ECO:0000256" key="5">
    <source>
        <dbReference type="ARBA" id="ARBA00023242"/>
    </source>
</evidence>
<evidence type="ECO:0000313" key="7">
    <source>
        <dbReference type="EMBL" id="CAF9924068.1"/>
    </source>
</evidence>
<feature type="region of interest" description="Disordered" evidence="6">
    <location>
        <begin position="155"/>
        <end position="185"/>
    </location>
</feature>